<dbReference type="Proteomes" id="UP000177478">
    <property type="component" value="Unassembled WGS sequence"/>
</dbReference>
<dbReference type="STRING" id="1802689.A3F25_01555"/>
<evidence type="ECO:0008006" key="3">
    <source>
        <dbReference type="Google" id="ProtNLM"/>
    </source>
</evidence>
<accession>A0A1F8G279</accession>
<evidence type="ECO:0000313" key="2">
    <source>
        <dbReference type="Proteomes" id="UP000177478"/>
    </source>
</evidence>
<comment type="caution">
    <text evidence="1">The sequence shown here is derived from an EMBL/GenBank/DDBJ whole genome shotgun (WGS) entry which is preliminary data.</text>
</comment>
<sequence>MFDFNNKTKNVGGWLTQGEGLSLYNTAKKIKAENVIVEVGSWKGRSTICLGNGSKDGNKAKIFAIDPHVGNPEHQRQFGIIDTFEEFRQNITRAGIAENIEPIRDTSVNAVRNFNYPVGFIFIDGRHEYKFVKLDFNQWFPKVVNGGLLAFHDSWHLHFIGPGLVTATALLFSSKIKNPKLVDTITYFEKTERTSLFDRLKNIGFLMYRSLLGITGFLRLVFQGHNVV</sequence>
<dbReference type="EMBL" id="MGKD01000020">
    <property type="protein sequence ID" value="OGN19381.1"/>
    <property type="molecule type" value="Genomic_DNA"/>
</dbReference>
<organism evidence="1 2">
    <name type="scientific">Candidatus Yanofskybacteria bacterium RIFCSPHIGHO2_12_FULL_45_19b</name>
    <dbReference type="NCBI Taxonomy" id="1802689"/>
    <lineage>
        <taxon>Bacteria</taxon>
        <taxon>Candidatus Yanofskyibacteriota</taxon>
    </lineage>
</organism>
<protein>
    <recommendedName>
        <fullName evidence="3">Class I SAM-dependent methyltransferase</fullName>
    </recommendedName>
</protein>
<dbReference type="Pfam" id="PF13578">
    <property type="entry name" value="Methyltransf_24"/>
    <property type="match status" value="1"/>
</dbReference>
<reference evidence="1 2" key="1">
    <citation type="journal article" date="2016" name="Nat. Commun.">
        <title>Thousands of microbial genomes shed light on interconnected biogeochemical processes in an aquifer system.</title>
        <authorList>
            <person name="Anantharaman K."/>
            <person name="Brown C.T."/>
            <person name="Hug L.A."/>
            <person name="Sharon I."/>
            <person name="Castelle C.J."/>
            <person name="Probst A.J."/>
            <person name="Thomas B.C."/>
            <person name="Singh A."/>
            <person name="Wilkins M.J."/>
            <person name="Karaoz U."/>
            <person name="Brodie E.L."/>
            <person name="Williams K.H."/>
            <person name="Hubbard S.S."/>
            <person name="Banfield J.F."/>
        </authorList>
    </citation>
    <scope>NUCLEOTIDE SEQUENCE [LARGE SCALE GENOMIC DNA]</scope>
</reference>
<dbReference type="Gene3D" id="3.40.50.150">
    <property type="entry name" value="Vaccinia Virus protein VP39"/>
    <property type="match status" value="1"/>
</dbReference>
<dbReference type="SUPFAM" id="SSF53335">
    <property type="entry name" value="S-adenosyl-L-methionine-dependent methyltransferases"/>
    <property type="match status" value="1"/>
</dbReference>
<dbReference type="InterPro" id="IPR029063">
    <property type="entry name" value="SAM-dependent_MTases_sf"/>
</dbReference>
<evidence type="ECO:0000313" key="1">
    <source>
        <dbReference type="EMBL" id="OGN19381.1"/>
    </source>
</evidence>
<dbReference type="AlphaFoldDB" id="A0A1F8G279"/>
<name>A0A1F8G279_9BACT</name>
<proteinExistence type="predicted"/>
<gene>
    <name evidence="1" type="ORF">A3F25_01555</name>
</gene>